<feature type="transmembrane region" description="Helical" evidence="1">
    <location>
        <begin position="236"/>
        <end position="252"/>
    </location>
</feature>
<feature type="transmembrane region" description="Helical" evidence="1">
    <location>
        <begin position="43"/>
        <end position="69"/>
    </location>
</feature>
<evidence type="ECO:0000256" key="1">
    <source>
        <dbReference type="SAM" id="Phobius"/>
    </source>
</evidence>
<proteinExistence type="predicted"/>
<feature type="transmembrane region" description="Helical" evidence="1">
    <location>
        <begin position="81"/>
        <end position="102"/>
    </location>
</feature>
<feature type="transmembrane region" description="Helical" evidence="1">
    <location>
        <begin position="258"/>
        <end position="274"/>
    </location>
</feature>
<feature type="transmembrane region" description="Helical" evidence="1">
    <location>
        <begin position="364"/>
        <end position="383"/>
    </location>
</feature>
<gene>
    <name evidence="2" type="ORF">NF557_06180</name>
</gene>
<sequence length="588" mass="63029">MLTLSLQVLAFVLAQLGLIAWTRRLTGLDVAFVPALVFSGQGLVVFAGGLLGLLPQAAWGVVILGLVLLVHEAWRAPDLVLGLLTEPAILLLAGAAAVGAWYLHGLLFTSYDNFSHWAVVVQVMLTEGRFPTADDPVIVFQAYPLGSASFVYLFGRVISPAEPVLMLAQQLLGFSYVLALLAATPRRRLVGVVAIIVSFLVTTTYEIFVNSLLVDTLLGLMSGYLMILLWGNRDRLPSLLLPIATVLAFLAVTKNSGLFTVVVATVAVPVLIRLSMPARTSRPDAPGSHRSGRGFTWWMLPALLAPWAVLLWWNRHVATTFPEGLDSKHSMSAGRLGDVLGEKSVADVKVITRSFATELLGDRASVVLLVALVVAVVLLRWSGLVRRAEAVWLLGGGVLTYGLYVVGILGMFLLSMPLSEALRLAGFHRYLSTAHLAWLIVTLWLLLVVVDQAGKAAQQALAAVTGAGTLLVMSSLGSGDLLPRPDVSGSARVKVDAALAAADPVPPGDTVCVVLGERDSGFRRYIVRYALLSPNVKEVVISPEQQPEPPQECAHFLVLDEFPAIDAWLAEQDITAPGPTPYLVSSSR</sequence>
<protein>
    <recommendedName>
        <fullName evidence="4">Dolichyl-phosphate-mannose-protein mannosyltransferase</fullName>
    </recommendedName>
</protein>
<evidence type="ECO:0000313" key="3">
    <source>
        <dbReference type="Proteomes" id="UP001056535"/>
    </source>
</evidence>
<feature type="transmembrane region" description="Helical" evidence="1">
    <location>
        <begin position="295"/>
        <end position="313"/>
    </location>
</feature>
<dbReference type="RefSeq" id="WP_252622676.1">
    <property type="nucleotide sequence ID" value="NZ_CP099490.1"/>
</dbReference>
<evidence type="ECO:0008006" key="4">
    <source>
        <dbReference type="Google" id="ProtNLM"/>
    </source>
</evidence>
<feature type="transmembrane region" description="Helical" evidence="1">
    <location>
        <begin position="430"/>
        <end position="450"/>
    </location>
</feature>
<feature type="transmembrane region" description="Helical" evidence="1">
    <location>
        <begin position="164"/>
        <end position="182"/>
    </location>
</feature>
<accession>A0ABY4YMB3</accession>
<keyword evidence="1" id="KW-1133">Transmembrane helix</keyword>
<feature type="transmembrane region" description="Helical" evidence="1">
    <location>
        <begin position="211"/>
        <end position="229"/>
    </location>
</feature>
<evidence type="ECO:0000313" key="2">
    <source>
        <dbReference type="EMBL" id="USQ77493.1"/>
    </source>
</evidence>
<keyword evidence="3" id="KW-1185">Reference proteome</keyword>
<dbReference type="EMBL" id="CP099490">
    <property type="protein sequence ID" value="USQ77493.1"/>
    <property type="molecule type" value="Genomic_DNA"/>
</dbReference>
<dbReference type="Proteomes" id="UP001056535">
    <property type="component" value="Chromosome"/>
</dbReference>
<keyword evidence="1" id="KW-0472">Membrane</keyword>
<organism evidence="2 3">
    <name type="scientific">Ornithinimicrobium cryptoxanthini</name>
    <dbReference type="NCBI Taxonomy" id="2934161"/>
    <lineage>
        <taxon>Bacteria</taxon>
        <taxon>Bacillati</taxon>
        <taxon>Actinomycetota</taxon>
        <taxon>Actinomycetes</taxon>
        <taxon>Micrococcales</taxon>
        <taxon>Ornithinimicrobiaceae</taxon>
        <taxon>Ornithinimicrobium</taxon>
    </lineage>
</organism>
<keyword evidence="1" id="KW-0812">Transmembrane</keyword>
<name>A0ABY4YMB3_9MICO</name>
<reference evidence="2" key="1">
    <citation type="submission" date="2022-06" db="EMBL/GenBank/DDBJ databases">
        <title>Ornithinimicrobium JY.X270.</title>
        <authorList>
            <person name="Huang Y."/>
        </authorList>
    </citation>
    <scope>NUCLEOTIDE SEQUENCE</scope>
    <source>
        <strain evidence="2">JY.X270</strain>
    </source>
</reference>
<feature type="transmembrane region" description="Helical" evidence="1">
    <location>
        <begin position="390"/>
        <end position="418"/>
    </location>
</feature>
<feature type="transmembrane region" description="Helical" evidence="1">
    <location>
        <begin position="189"/>
        <end position="205"/>
    </location>
</feature>